<dbReference type="AlphaFoldDB" id="A0A451B2Z9"/>
<evidence type="ECO:0000313" key="2">
    <source>
        <dbReference type="EMBL" id="VFK72625.1"/>
    </source>
</evidence>
<name>A0A451B2Z9_9GAMM</name>
<sequence>MKTMLLEIEDDRLALSSGSCPPDRRVYWARRGTRRRTEPSGLSLEEATTHVLAKNAELYERLS</sequence>
<evidence type="ECO:0000313" key="1">
    <source>
        <dbReference type="EMBL" id="VFK67293.1"/>
    </source>
</evidence>
<accession>A0A451B2Z9</accession>
<proteinExistence type="predicted"/>
<dbReference type="EMBL" id="CAADFZ010000134">
    <property type="protein sequence ID" value="VFK67293.1"/>
    <property type="molecule type" value="Genomic_DNA"/>
</dbReference>
<reference evidence="2" key="1">
    <citation type="submission" date="2019-02" db="EMBL/GenBank/DDBJ databases">
        <authorList>
            <person name="Gruber-Vodicka R. H."/>
            <person name="Seah K. B. B."/>
        </authorList>
    </citation>
    <scope>NUCLEOTIDE SEQUENCE</scope>
    <source>
        <strain evidence="2">BECK_BY19</strain>
        <strain evidence="1">BECK_BY8</strain>
    </source>
</reference>
<organism evidence="2">
    <name type="scientific">Candidatus Kentrum sp. UNK</name>
    <dbReference type="NCBI Taxonomy" id="2126344"/>
    <lineage>
        <taxon>Bacteria</taxon>
        <taxon>Pseudomonadati</taxon>
        <taxon>Pseudomonadota</taxon>
        <taxon>Gammaproteobacteria</taxon>
        <taxon>Candidatus Kentrum</taxon>
    </lineage>
</organism>
<protein>
    <submittedName>
        <fullName evidence="2">Uncharacterized protein</fullName>
    </submittedName>
</protein>
<dbReference type="EMBL" id="CAADGD010000126">
    <property type="protein sequence ID" value="VFK72625.1"/>
    <property type="molecule type" value="Genomic_DNA"/>
</dbReference>
<gene>
    <name evidence="1" type="ORF">BECKUNK1418G_GA0071005_11348</name>
    <name evidence="2" type="ORF">BECKUNK1418H_GA0071006_11268</name>
</gene>